<dbReference type="GO" id="GO:0005216">
    <property type="term" value="F:monoatomic ion channel activity"/>
    <property type="evidence" value="ECO:0007669"/>
    <property type="project" value="InterPro"/>
</dbReference>
<feature type="domain" description="EF-hand" evidence="8">
    <location>
        <begin position="384"/>
        <end position="419"/>
    </location>
</feature>
<evidence type="ECO:0000259" key="8">
    <source>
        <dbReference type="PROSITE" id="PS50222"/>
    </source>
</evidence>
<evidence type="ECO:0000256" key="6">
    <source>
        <dbReference type="SAM" id="MobiDB-lite"/>
    </source>
</evidence>
<feature type="region of interest" description="Disordered" evidence="6">
    <location>
        <begin position="795"/>
        <end position="825"/>
    </location>
</feature>
<evidence type="ECO:0000256" key="7">
    <source>
        <dbReference type="SAM" id="Phobius"/>
    </source>
</evidence>
<dbReference type="GeneID" id="119741452"/>
<proteinExistence type="predicted"/>
<dbReference type="GO" id="GO:0005509">
    <property type="term" value="F:calcium ion binding"/>
    <property type="evidence" value="ECO:0007669"/>
    <property type="project" value="InterPro"/>
</dbReference>
<evidence type="ECO:0000313" key="9">
    <source>
        <dbReference type="EnsemblMetazoa" id="XP_038073134.1"/>
    </source>
</evidence>
<dbReference type="Gene3D" id="1.10.287.70">
    <property type="match status" value="2"/>
</dbReference>
<feature type="transmembrane region" description="Helical" evidence="7">
    <location>
        <begin position="304"/>
        <end position="329"/>
    </location>
</feature>
<dbReference type="Gene3D" id="1.20.120.350">
    <property type="entry name" value="Voltage-gated potassium channels. Chain C"/>
    <property type="match status" value="1"/>
</dbReference>
<dbReference type="RefSeq" id="XP_038073134.1">
    <property type="nucleotide sequence ID" value="XM_038217206.1"/>
</dbReference>
<dbReference type="GO" id="GO:0016020">
    <property type="term" value="C:membrane"/>
    <property type="evidence" value="ECO:0007669"/>
    <property type="project" value="UniProtKB-SubCell"/>
</dbReference>
<feature type="transmembrane region" description="Helical" evidence="7">
    <location>
        <begin position="454"/>
        <end position="473"/>
    </location>
</feature>
<dbReference type="InterPro" id="IPR018247">
    <property type="entry name" value="EF_Hand_1_Ca_BS"/>
</dbReference>
<dbReference type="InterPro" id="IPR011992">
    <property type="entry name" value="EF-hand-dom_pair"/>
</dbReference>
<protein>
    <recommendedName>
        <fullName evidence="8">EF-hand domain-containing protein</fullName>
    </recommendedName>
</protein>
<dbReference type="OrthoDB" id="10068803at2759"/>
<evidence type="ECO:0000256" key="5">
    <source>
        <dbReference type="ARBA" id="ARBA00023136"/>
    </source>
</evidence>
<organism evidence="9 10">
    <name type="scientific">Patiria miniata</name>
    <name type="common">Bat star</name>
    <name type="synonym">Asterina miniata</name>
    <dbReference type="NCBI Taxonomy" id="46514"/>
    <lineage>
        <taxon>Eukaryota</taxon>
        <taxon>Metazoa</taxon>
        <taxon>Echinodermata</taxon>
        <taxon>Eleutherozoa</taxon>
        <taxon>Asterozoa</taxon>
        <taxon>Asteroidea</taxon>
        <taxon>Valvatacea</taxon>
        <taxon>Valvatida</taxon>
        <taxon>Asterinidae</taxon>
        <taxon>Patiria</taxon>
    </lineage>
</organism>
<feature type="transmembrane region" description="Helical" evidence="7">
    <location>
        <begin position="574"/>
        <end position="596"/>
    </location>
</feature>
<evidence type="ECO:0000256" key="4">
    <source>
        <dbReference type="ARBA" id="ARBA00022989"/>
    </source>
</evidence>
<comment type="subcellular location">
    <subcellularLocation>
        <location evidence="1">Membrane</location>
        <topology evidence="1">Multi-pass membrane protein</topology>
    </subcellularLocation>
</comment>
<dbReference type="PROSITE" id="PS00018">
    <property type="entry name" value="EF_HAND_1"/>
    <property type="match status" value="1"/>
</dbReference>
<evidence type="ECO:0000256" key="2">
    <source>
        <dbReference type="ARBA" id="ARBA00022692"/>
    </source>
</evidence>
<feature type="transmembrane region" description="Helical" evidence="7">
    <location>
        <begin position="235"/>
        <end position="253"/>
    </location>
</feature>
<feature type="transmembrane region" description="Helical" evidence="7">
    <location>
        <begin position="505"/>
        <end position="523"/>
    </location>
</feature>
<accession>A0A914BAT8</accession>
<feature type="transmembrane region" description="Helical" evidence="7">
    <location>
        <begin position="644"/>
        <end position="663"/>
    </location>
</feature>
<feature type="transmembrane region" description="Helical" evidence="7">
    <location>
        <begin position="104"/>
        <end position="123"/>
    </location>
</feature>
<keyword evidence="3" id="KW-0106">Calcium</keyword>
<reference evidence="9" key="1">
    <citation type="submission" date="2022-11" db="UniProtKB">
        <authorList>
            <consortium name="EnsemblMetazoa"/>
        </authorList>
    </citation>
    <scope>IDENTIFICATION</scope>
</reference>
<keyword evidence="5 7" id="KW-0472">Membrane</keyword>
<dbReference type="Proteomes" id="UP000887568">
    <property type="component" value="Unplaced"/>
</dbReference>
<dbReference type="Pfam" id="PF00520">
    <property type="entry name" value="Ion_trans"/>
    <property type="match status" value="2"/>
</dbReference>
<dbReference type="SUPFAM" id="SSF81324">
    <property type="entry name" value="Voltage-gated potassium channels"/>
    <property type="match status" value="2"/>
</dbReference>
<dbReference type="InterPro" id="IPR027359">
    <property type="entry name" value="Volt_channel_dom_sf"/>
</dbReference>
<dbReference type="InterPro" id="IPR002048">
    <property type="entry name" value="EF_hand_dom"/>
</dbReference>
<dbReference type="PROSITE" id="PS50222">
    <property type="entry name" value="EF_HAND_2"/>
    <property type="match status" value="1"/>
</dbReference>
<dbReference type="InterPro" id="IPR005821">
    <property type="entry name" value="Ion_trans_dom"/>
</dbReference>
<dbReference type="OMA" id="EVVFDMY"/>
<feature type="compositionally biased region" description="Acidic residues" evidence="6">
    <location>
        <begin position="795"/>
        <end position="815"/>
    </location>
</feature>
<feature type="transmembrane region" description="Helical" evidence="7">
    <location>
        <begin position="675"/>
        <end position="702"/>
    </location>
</feature>
<feature type="transmembrane region" description="Helical" evidence="7">
    <location>
        <begin position="172"/>
        <end position="194"/>
    </location>
</feature>
<feature type="transmembrane region" description="Helical" evidence="7">
    <location>
        <begin position="479"/>
        <end position="498"/>
    </location>
</feature>
<keyword evidence="4 7" id="KW-1133">Transmembrane helix</keyword>
<dbReference type="EnsemblMetazoa" id="XM_038217206.1">
    <property type="protein sequence ID" value="XP_038073134.1"/>
    <property type="gene ID" value="LOC119741452"/>
</dbReference>
<keyword evidence="10" id="KW-1185">Reference proteome</keyword>
<name>A0A914BAT8_PATMI</name>
<keyword evidence="2 7" id="KW-0812">Transmembrane</keyword>
<dbReference type="SUPFAM" id="SSF47473">
    <property type="entry name" value="EF-hand"/>
    <property type="match status" value="1"/>
</dbReference>
<dbReference type="PANTHER" id="PTHR46726:SF1">
    <property type="entry name" value="TWO-PORE CALCIUM CHANNEL 3"/>
    <property type="match status" value="1"/>
</dbReference>
<dbReference type="PANTHER" id="PTHR46726">
    <property type="entry name" value="TWO PORE CHANNEL 3"/>
    <property type="match status" value="1"/>
</dbReference>
<evidence type="ECO:0000313" key="10">
    <source>
        <dbReference type="Proteomes" id="UP000887568"/>
    </source>
</evidence>
<sequence length="825" mass="96280">MDNHILTYKPSVKAKAKDADLMRERKGSVVRPRSVSFKKNQEGDMVTIDLFNQPKAEERTKDTLVNESDLYLAATFIIDAKYSRNYKFMTDPASLKNYHLYNNVFMQLVLYFFVFLDLMLALFEEPALDNLGMPYWSTQLLELACLSYFVFRMAHHRSFTPRKVWWTDAKNILLVIAIVMMLVDMLVVTILVETGVMEKVFRWSRLLRPLFLVNFPEMREIRRSFRNIRRSLPEIFAVLVLLFLFLLLFALLGRELYADDNLQEVLSTEKYFVDYFENIWELYILVTTANSPDVMMPAYDANGFYMIFFVVFVLLCNYIFMSIFLAVIYKNYRKHLKNEVQTSVFLKRRKLAKAWGILCVTHDSKFVLTWERWRAVMGYVLPKHSPMEVKLLWKVLDDDDDGFIEKREFLRIIDLLNVKLSTVNRSKPLFEKYIPSCYNTRVSQFICKCVKHKYFRYFFDFVIVVNAVLIIAQLDEAEWGFLALFIIEILLKMYVLGFYKYFHNFWNIFDFVVVSSALIITIIEEVSKVTAIDYTDKTLDFILSLRVMRILRVIQSIERYQVIISTITNIGPSILTFGGVLFVIFYIFAIVGMGAFRDLISYHGYGQVGEPVDLQNPYCGTKMPNFTKSEFYNHHYCNNNFNNIAKAFIVLFQLMIVNQWHVITDGFVLVTNKGARVFFITFHIVMVVIVVNIFIAFILEVFMVEYSLSKNKTEGAIEKKIDELGLGVDLAEENENKASRPVKIDKLNLTSDVEGQNSTAVDHKPRDPGIRFRIGKKSRNVQVSLQAMFEGELDEENMGPEELDDIDEMNPDENEPIAYTLNNAL</sequence>
<evidence type="ECO:0000256" key="1">
    <source>
        <dbReference type="ARBA" id="ARBA00004141"/>
    </source>
</evidence>
<evidence type="ECO:0000256" key="3">
    <source>
        <dbReference type="ARBA" id="ARBA00022837"/>
    </source>
</evidence>
<dbReference type="AlphaFoldDB" id="A0A914BAT8"/>